<feature type="compositionally biased region" description="Basic and acidic residues" evidence="1">
    <location>
        <begin position="1"/>
        <end position="31"/>
    </location>
</feature>
<proteinExistence type="predicted"/>
<name>A0A0R3WBP0_TAEAS</name>
<organism evidence="4">
    <name type="scientific">Taenia asiatica</name>
    <name type="common">Asian tapeworm</name>
    <dbReference type="NCBI Taxonomy" id="60517"/>
    <lineage>
        <taxon>Eukaryota</taxon>
        <taxon>Metazoa</taxon>
        <taxon>Spiralia</taxon>
        <taxon>Lophotrochozoa</taxon>
        <taxon>Platyhelminthes</taxon>
        <taxon>Cestoda</taxon>
        <taxon>Eucestoda</taxon>
        <taxon>Cyclophyllidea</taxon>
        <taxon>Taeniidae</taxon>
        <taxon>Taenia</taxon>
    </lineage>
</organism>
<reference evidence="2 3" key="2">
    <citation type="submission" date="2018-11" db="EMBL/GenBank/DDBJ databases">
        <authorList>
            <consortium name="Pathogen Informatics"/>
        </authorList>
    </citation>
    <scope>NUCLEOTIDE SEQUENCE [LARGE SCALE GENOMIC DNA]</scope>
</reference>
<keyword evidence="3" id="KW-1185">Reference proteome</keyword>
<evidence type="ECO:0000256" key="1">
    <source>
        <dbReference type="SAM" id="MobiDB-lite"/>
    </source>
</evidence>
<evidence type="ECO:0000313" key="3">
    <source>
        <dbReference type="Proteomes" id="UP000282613"/>
    </source>
</evidence>
<accession>A0A0R3WBP0</accession>
<evidence type="ECO:0000313" key="4">
    <source>
        <dbReference type="WBParaSite" id="TASK_0000806701-mRNA-1"/>
    </source>
</evidence>
<dbReference type="AlphaFoldDB" id="A0A0R3WBP0"/>
<dbReference type="EMBL" id="UYRS01018722">
    <property type="protein sequence ID" value="VDK39523.1"/>
    <property type="molecule type" value="Genomic_DNA"/>
</dbReference>
<evidence type="ECO:0000313" key="2">
    <source>
        <dbReference type="EMBL" id="VDK39523.1"/>
    </source>
</evidence>
<reference evidence="4" key="1">
    <citation type="submission" date="2017-02" db="UniProtKB">
        <authorList>
            <consortium name="WormBaseParasite"/>
        </authorList>
    </citation>
    <scope>IDENTIFICATION</scope>
</reference>
<gene>
    <name evidence="2" type="ORF">TASK_LOCUS8068</name>
</gene>
<dbReference type="WBParaSite" id="TASK_0000806701-mRNA-1">
    <property type="protein sequence ID" value="TASK_0000806701-mRNA-1"/>
    <property type="gene ID" value="TASK_0000806701"/>
</dbReference>
<sequence length="105" mass="11777">MASDDLQKEKRSHLELLTHQGQDEVTTKSDSEGPVNGGERTDKPLHHHHQARVPSTRQSSEYMDRLDPSLLINILDLAVIRNGGGGVPSRVRQRIREKASNLIHL</sequence>
<dbReference type="Proteomes" id="UP000282613">
    <property type="component" value="Unassembled WGS sequence"/>
</dbReference>
<feature type="region of interest" description="Disordered" evidence="1">
    <location>
        <begin position="1"/>
        <end position="62"/>
    </location>
</feature>
<protein>
    <submittedName>
        <fullName evidence="2 4">Uncharacterized protein</fullName>
    </submittedName>
</protein>